<feature type="non-terminal residue" evidence="1">
    <location>
        <position position="1"/>
    </location>
</feature>
<accession>A0A371HHT0</accession>
<evidence type="ECO:0008006" key="3">
    <source>
        <dbReference type="Google" id="ProtNLM"/>
    </source>
</evidence>
<comment type="caution">
    <text evidence="1">The sequence shown here is derived from an EMBL/GenBank/DDBJ whole genome shotgun (WGS) entry which is preliminary data.</text>
</comment>
<dbReference type="AlphaFoldDB" id="A0A371HHT0"/>
<dbReference type="OrthoDB" id="1435641at2759"/>
<dbReference type="EMBL" id="QJKJ01002560">
    <property type="protein sequence ID" value="RDY02320.1"/>
    <property type="molecule type" value="Genomic_DNA"/>
</dbReference>
<gene>
    <name evidence="1" type="ORF">CR513_14239</name>
</gene>
<reference evidence="1" key="1">
    <citation type="submission" date="2018-05" db="EMBL/GenBank/DDBJ databases">
        <title>Draft genome of Mucuna pruriens seed.</title>
        <authorList>
            <person name="Nnadi N.E."/>
            <person name="Vos R."/>
            <person name="Hasami M.H."/>
            <person name="Devisetty U.K."/>
            <person name="Aguiy J.C."/>
        </authorList>
    </citation>
    <scope>NUCLEOTIDE SEQUENCE [LARGE SCALE GENOMIC DNA]</scope>
    <source>
        <strain evidence="1">JCA_2017</strain>
    </source>
</reference>
<name>A0A371HHT0_MUCPR</name>
<evidence type="ECO:0000313" key="1">
    <source>
        <dbReference type="EMBL" id="RDY02320.1"/>
    </source>
</evidence>
<dbReference type="Proteomes" id="UP000257109">
    <property type="component" value="Unassembled WGS sequence"/>
</dbReference>
<evidence type="ECO:0000313" key="2">
    <source>
        <dbReference type="Proteomes" id="UP000257109"/>
    </source>
</evidence>
<sequence>MYKGKVVLFNAIPIEINFHLLEELGKVTSFHHTYLFYREVAYNNLKPIKLCRKGLSISHLFFVDDLLLFGETTIAHMNIINNCLDVLCSL</sequence>
<keyword evidence="2" id="KW-1185">Reference proteome</keyword>
<proteinExistence type="predicted"/>
<protein>
    <recommendedName>
        <fullName evidence="3">Reverse transcriptase domain-containing protein</fullName>
    </recommendedName>
</protein>
<organism evidence="1 2">
    <name type="scientific">Mucuna pruriens</name>
    <name type="common">Velvet bean</name>
    <name type="synonym">Dolichos pruriens</name>
    <dbReference type="NCBI Taxonomy" id="157652"/>
    <lineage>
        <taxon>Eukaryota</taxon>
        <taxon>Viridiplantae</taxon>
        <taxon>Streptophyta</taxon>
        <taxon>Embryophyta</taxon>
        <taxon>Tracheophyta</taxon>
        <taxon>Spermatophyta</taxon>
        <taxon>Magnoliopsida</taxon>
        <taxon>eudicotyledons</taxon>
        <taxon>Gunneridae</taxon>
        <taxon>Pentapetalae</taxon>
        <taxon>rosids</taxon>
        <taxon>fabids</taxon>
        <taxon>Fabales</taxon>
        <taxon>Fabaceae</taxon>
        <taxon>Papilionoideae</taxon>
        <taxon>50 kb inversion clade</taxon>
        <taxon>NPAAA clade</taxon>
        <taxon>indigoferoid/millettioid clade</taxon>
        <taxon>Phaseoleae</taxon>
        <taxon>Mucuna</taxon>
    </lineage>
</organism>